<dbReference type="SUPFAM" id="SSF141371">
    <property type="entry name" value="PilZ domain-like"/>
    <property type="match status" value="1"/>
</dbReference>
<organism evidence="2">
    <name type="scientific">marine sediment metagenome</name>
    <dbReference type="NCBI Taxonomy" id="412755"/>
    <lineage>
        <taxon>unclassified sequences</taxon>
        <taxon>metagenomes</taxon>
        <taxon>ecological metagenomes</taxon>
    </lineage>
</organism>
<accession>A0A0F9EZX7</accession>
<protein>
    <recommendedName>
        <fullName evidence="1">PilZ domain-containing protein</fullName>
    </recommendedName>
</protein>
<dbReference type="InterPro" id="IPR009875">
    <property type="entry name" value="PilZ_domain"/>
</dbReference>
<dbReference type="Pfam" id="PF07238">
    <property type="entry name" value="PilZ"/>
    <property type="match status" value="1"/>
</dbReference>
<gene>
    <name evidence="2" type="ORF">LCGC14_2304380</name>
</gene>
<name>A0A0F9EZX7_9ZZZZ</name>
<evidence type="ECO:0000313" key="2">
    <source>
        <dbReference type="EMBL" id="KKL50550.1"/>
    </source>
</evidence>
<reference evidence="2" key="1">
    <citation type="journal article" date="2015" name="Nature">
        <title>Complex archaea that bridge the gap between prokaryotes and eukaryotes.</title>
        <authorList>
            <person name="Spang A."/>
            <person name="Saw J.H."/>
            <person name="Jorgensen S.L."/>
            <person name="Zaremba-Niedzwiedzka K."/>
            <person name="Martijn J."/>
            <person name="Lind A.E."/>
            <person name="van Eijk R."/>
            <person name="Schleper C."/>
            <person name="Guy L."/>
            <person name="Ettema T.J."/>
        </authorList>
    </citation>
    <scope>NUCLEOTIDE SEQUENCE</scope>
</reference>
<proteinExistence type="predicted"/>
<dbReference type="EMBL" id="LAZR01032557">
    <property type="protein sequence ID" value="KKL50550.1"/>
    <property type="molecule type" value="Genomic_DNA"/>
</dbReference>
<evidence type="ECO:0000259" key="1">
    <source>
        <dbReference type="Pfam" id="PF07238"/>
    </source>
</evidence>
<dbReference type="GO" id="GO:0035438">
    <property type="term" value="F:cyclic-di-GMP binding"/>
    <property type="evidence" value="ECO:0007669"/>
    <property type="project" value="InterPro"/>
</dbReference>
<dbReference type="AlphaFoldDB" id="A0A0F9EZX7"/>
<comment type="caution">
    <text evidence="2">The sequence shown here is derived from an EMBL/GenBank/DDBJ whole genome shotgun (WGS) entry which is preliminary data.</text>
</comment>
<sequence length="91" mass="10198">MKNLRKEDRANVKGGVLYAIAAVDSDKKIYSGLVSNLSDSGACIYIQERLSESTDLQIYFREISLAPVEAKVIWCSQDSSDIYRVGVRLEH</sequence>
<feature type="domain" description="PilZ" evidence="1">
    <location>
        <begin position="5"/>
        <end position="89"/>
    </location>
</feature>